<name>A0A0K0KDM1_9PEZI</name>
<sequence length="589" mass="65246">MIIQIVLLGFIALVTAARFEPDLPTIKLPWGVWQAKVYEEDDQIYIFRNVRFGALPERFGRSSFPEEKSDAIQNIAQDISCIQLNTNGIEDPPGGNNPVGSPGNDAVLETEDCLFLDIYVPVSAFEPDTDLLPVVVWINGGAYAFGSKNPSGPIASGRSILDTSKYQTIFIQGNYRLGAFGWLAGDYMQKVGQPNAGLYDQALLLEWVQKYVNLVKGDKTRVSAWGESAGAGSVLHHLIREDGTKDPLFKTFAIQSPAFQWAWNNSPGGTLDAVYKNYSDFAGCGSEFDIECLRSASVEKLRSANQKIFRSFNLTGLFPVGPAVDGNWVKSIPAVAFSQGKFWNGIDSAIISHCTNESYGFTPKVSNESQFDQFLENFLPGSDLEPLRDAIKKRYNCPETYAGDFYACLQDIVRDASFTCNTRDLYESYPQVSYMMEYSFPLKSFAFHATDLYPLFTNNAGELFTILNSTMNSTIGEMLALMYSEALYLPGIPQVYKNYFTSFALTGNPNQGLTNPEHWWVVANGTDDLLSNVMRVSLFEGTFTNSTDDQNSKSSCSFWAEIAKKLSEGPENNVGMTVQSQSLRGSSEL</sequence>
<dbReference type="InterPro" id="IPR050309">
    <property type="entry name" value="Type-B_Carboxylest/Lipase"/>
</dbReference>
<dbReference type="InterPro" id="IPR002018">
    <property type="entry name" value="CarbesteraseB"/>
</dbReference>
<dbReference type="PROSITE" id="PS00941">
    <property type="entry name" value="CARBOXYLESTERASE_B_2"/>
    <property type="match status" value="1"/>
</dbReference>
<feature type="domain" description="Carboxylesterase type B" evidence="3">
    <location>
        <begin position="36"/>
        <end position="527"/>
    </location>
</feature>
<dbReference type="SUPFAM" id="SSF53474">
    <property type="entry name" value="alpha/beta-Hydrolases"/>
    <property type="match status" value="1"/>
</dbReference>
<organism evidence="4">
    <name type="scientific">Daldinia eschscholtzii</name>
    <dbReference type="NCBI Taxonomy" id="292717"/>
    <lineage>
        <taxon>Eukaryota</taxon>
        <taxon>Fungi</taxon>
        <taxon>Dikarya</taxon>
        <taxon>Ascomycota</taxon>
        <taxon>Pezizomycotina</taxon>
        <taxon>Sordariomycetes</taxon>
        <taxon>Xylariomycetidae</taxon>
        <taxon>Xylariales</taxon>
        <taxon>Hypoxylaceae</taxon>
        <taxon>Daldinia</taxon>
    </lineage>
</organism>
<dbReference type="Pfam" id="PF00135">
    <property type="entry name" value="COesterase"/>
    <property type="match status" value="1"/>
</dbReference>
<dbReference type="PANTHER" id="PTHR11559">
    <property type="entry name" value="CARBOXYLESTERASE"/>
    <property type="match status" value="1"/>
</dbReference>
<reference evidence="4" key="1">
    <citation type="submission" date="2014-06" db="EMBL/GenBank/DDBJ databases">
        <title>Three species of the Botryosphaeriales overlap on five unrelated trees in China, with a novel species.</title>
        <authorList>
            <person name="Tian C."/>
            <person name="Fan X."/>
        </authorList>
    </citation>
    <scope>NUCLEOTIDE SEQUENCE</scope>
    <source>
        <strain evidence="4">IFB-TL01</strain>
    </source>
</reference>
<evidence type="ECO:0000313" key="4">
    <source>
        <dbReference type="EMBL" id="AIF75085.1"/>
    </source>
</evidence>
<dbReference type="InterPro" id="IPR029058">
    <property type="entry name" value="AB_hydrolase_fold"/>
</dbReference>
<dbReference type="EMBL" id="KJ951046">
    <property type="protein sequence ID" value="AIF75085.1"/>
    <property type="molecule type" value="mRNA"/>
</dbReference>
<proteinExistence type="evidence at transcript level"/>
<dbReference type="Gene3D" id="3.40.50.1820">
    <property type="entry name" value="alpha/beta hydrolase"/>
    <property type="match status" value="1"/>
</dbReference>
<dbReference type="InterPro" id="IPR019819">
    <property type="entry name" value="Carboxylesterase_B_CS"/>
</dbReference>
<accession>A0A0K0KDM1</accession>
<evidence type="ECO:0000256" key="2">
    <source>
        <dbReference type="SAM" id="SignalP"/>
    </source>
</evidence>
<feature type="chain" id="PRO_5005450829" evidence="2">
    <location>
        <begin position="17"/>
        <end position="589"/>
    </location>
</feature>
<evidence type="ECO:0000256" key="1">
    <source>
        <dbReference type="SAM" id="MobiDB-lite"/>
    </source>
</evidence>
<feature type="region of interest" description="Disordered" evidence="1">
    <location>
        <begin position="570"/>
        <end position="589"/>
    </location>
</feature>
<keyword evidence="2" id="KW-0732">Signal</keyword>
<dbReference type="ESTHER" id="9pezi-a0a0k0kdm1">
    <property type="family name" value="Fungal_carboxylesterase_lipase"/>
</dbReference>
<feature type="signal peptide" evidence="2">
    <location>
        <begin position="1"/>
        <end position="16"/>
    </location>
</feature>
<feature type="compositionally biased region" description="Polar residues" evidence="1">
    <location>
        <begin position="574"/>
        <end position="589"/>
    </location>
</feature>
<dbReference type="AlphaFoldDB" id="A0A0K0KDM1"/>
<protein>
    <submittedName>
        <fullName evidence="4">Carboxylesterase</fullName>
    </submittedName>
</protein>
<evidence type="ECO:0000259" key="3">
    <source>
        <dbReference type="Pfam" id="PF00135"/>
    </source>
</evidence>